<evidence type="ECO:0008006" key="4">
    <source>
        <dbReference type="Google" id="ProtNLM"/>
    </source>
</evidence>
<evidence type="ECO:0000313" key="3">
    <source>
        <dbReference type="Proteomes" id="UP000280091"/>
    </source>
</evidence>
<reference evidence="2 3" key="1">
    <citation type="submission" date="2018-10" db="EMBL/GenBank/DDBJ databases">
        <title>Genomic Encyclopedia of Archaeal and Bacterial Type Strains, Phase II (KMG-II): from individual species to whole genera.</title>
        <authorList>
            <person name="Goeker M."/>
        </authorList>
    </citation>
    <scope>NUCLEOTIDE SEQUENCE [LARGE SCALE GENOMIC DNA]</scope>
    <source>
        <strain evidence="2 3">DSM 15094</strain>
    </source>
</reference>
<protein>
    <recommendedName>
        <fullName evidence="4">DUF4199 domain-containing protein</fullName>
    </recommendedName>
</protein>
<name>A0A495S4E6_9FLAO</name>
<gene>
    <name evidence="2" type="ORF">BC952_0287</name>
</gene>
<keyword evidence="1" id="KW-1133">Transmembrane helix</keyword>
<keyword evidence="1" id="KW-0472">Membrane</keyword>
<evidence type="ECO:0000256" key="1">
    <source>
        <dbReference type="SAM" id="Phobius"/>
    </source>
</evidence>
<feature type="transmembrane region" description="Helical" evidence="1">
    <location>
        <begin position="7"/>
        <end position="24"/>
    </location>
</feature>
<sequence>MKLPKEIVNGFIIFIGIGLYFLLMELLGLADMYFLRLFNVLFVFYGTNKTLRSNFAEGKIILVSNAVSALFTSLSGVFLSIAGLIIYSYIKGGDIYIESLSKTFLFGGNPSVMTYSISLLFEGIVSAVIVTFMLMLYWDTRYSSDKHGAES</sequence>
<feature type="transmembrane region" description="Helical" evidence="1">
    <location>
        <begin position="60"/>
        <end position="90"/>
    </location>
</feature>
<keyword evidence="3" id="KW-1185">Reference proteome</keyword>
<accession>A0A495S4E6</accession>
<dbReference type="RefSeq" id="WP_121363923.1">
    <property type="nucleotide sequence ID" value="NZ_RBXA01000001.1"/>
</dbReference>
<keyword evidence="1" id="KW-0812">Transmembrane</keyword>
<dbReference type="EMBL" id="RBXA01000001">
    <property type="protein sequence ID" value="RKS94665.1"/>
    <property type="molecule type" value="Genomic_DNA"/>
</dbReference>
<organism evidence="2 3">
    <name type="scientific">Flavobacterium limicola</name>
    <dbReference type="NCBI Taxonomy" id="180441"/>
    <lineage>
        <taxon>Bacteria</taxon>
        <taxon>Pseudomonadati</taxon>
        <taxon>Bacteroidota</taxon>
        <taxon>Flavobacteriia</taxon>
        <taxon>Flavobacteriales</taxon>
        <taxon>Flavobacteriaceae</taxon>
        <taxon>Flavobacterium</taxon>
    </lineage>
</organism>
<comment type="caution">
    <text evidence="2">The sequence shown here is derived from an EMBL/GenBank/DDBJ whole genome shotgun (WGS) entry which is preliminary data.</text>
</comment>
<dbReference type="OrthoDB" id="1361176at2"/>
<dbReference type="AlphaFoldDB" id="A0A495S4E6"/>
<proteinExistence type="predicted"/>
<dbReference type="Proteomes" id="UP000280091">
    <property type="component" value="Unassembled WGS sequence"/>
</dbReference>
<feature type="transmembrane region" description="Helical" evidence="1">
    <location>
        <begin position="30"/>
        <end position="48"/>
    </location>
</feature>
<evidence type="ECO:0000313" key="2">
    <source>
        <dbReference type="EMBL" id="RKS94665.1"/>
    </source>
</evidence>
<feature type="transmembrane region" description="Helical" evidence="1">
    <location>
        <begin position="115"/>
        <end position="138"/>
    </location>
</feature>